<keyword evidence="2" id="KW-1185">Reference proteome</keyword>
<dbReference type="EMBL" id="JXYS01000034">
    <property type="protein sequence ID" value="KJF17593.1"/>
    <property type="molecule type" value="Genomic_DNA"/>
</dbReference>
<dbReference type="InterPro" id="IPR017642">
    <property type="entry name" value="DNA_S_mod_DndB"/>
</dbReference>
<dbReference type="AlphaFoldDB" id="A0A0D8HI43"/>
<name>A0A0D8HI43_9ACTN</name>
<organism evidence="1 2">
    <name type="scientific">Acidithrix ferrooxidans</name>
    <dbReference type="NCBI Taxonomy" id="1280514"/>
    <lineage>
        <taxon>Bacteria</taxon>
        <taxon>Bacillati</taxon>
        <taxon>Actinomycetota</taxon>
        <taxon>Acidimicrobiia</taxon>
        <taxon>Acidimicrobiales</taxon>
        <taxon>Acidimicrobiaceae</taxon>
        <taxon>Acidithrix</taxon>
    </lineage>
</organism>
<protein>
    <recommendedName>
        <fullName evidence="3">DGQHR domain protein</fullName>
    </recommendedName>
</protein>
<sequence>MKTFPAIRAHMGRWTYYITKMSMTELAMHVKLSTGVYESRDISDALQRELNTSRAKGEILSYIQKHEDRFFNSLVIAAIGGEAEWFSVDVSQDEKFIMLKNDPSLKDFGILLFTGKEQYYALDGQHRLTAIKELLNPDSPEYRNAPDDFRNEEISVILVMPTIDEKGQETQERMAEFRQRFRRLFGHLNRYAKPMDNATNIIMDEDDVLAIITRRLLLESSIFAKTDDAVIGGINVDTTKGKNMKASSQYFTNIETFYDLNTTLISSKTRENLGWGSKNEKLKDYKRFRPEDNEIDELYNELVEIWSGMVKALPEISTQNPSNFRDHTAANEQSDSKKDTSFFWPIGQMVLARVVRELLDVIKADSVSEKLAYLSRLPWELTEFPWRNLILVQTANGEIDHTANASWKMRSEERTKALSAITNIMLQAVDFVVGSIDEKDCIDDIVKNYSTVAIPPNGSILNHDELRVDAELMLRKASE</sequence>
<dbReference type="CDD" id="cd16414">
    <property type="entry name" value="dndB_like"/>
    <property type="match status" value="1"/>
</dbReference>
<dbReference type="Pfam" id="PF14072">
    <property type="entry name" value="DndB"/>
    <property type="match status" value="1"/>
</dbReference>
<gene>
    <name evidence="1" type="ORF">AXFE_14930</name>
</gene>
<evidence type="ECO:0008006" key="3">
    <source>
        <dbReference type="Google" id="ProtNLM"/>
    </source>
</evidence>
<dbReference type="OrthoDB" id="3524978at2"/>
<accession>A0A0D8HI43</accession>
<proteinExistence type="predicted"/>
<reference evidence="1 2" key="1">
    <citation type="submission" date="2015-01" db="EMBL/GenBank/DDBJ databases">
        <title>Draft genome of the acidophilic iron oxidizer Acidithrix ferrooxidans strain Py-F3.</title>
        <authorList>
            <person name="Poehlein A."/>
            <person name="Eisen S."/>
            <person name="Schloemann M."/>
            <person name="Johnson B.D."/>
            <person name="Daniel R."/>
            <person name="Muehling M."/>
        </authorList>
    </citation>
    <scope>NUCLEOTIDE SEQUENCE [LARGE SCALE GENOMIC DNA]</scope>
    <source>
        <strain evidence="1 2">Py-F3</strain>
    </source>
</reference>
<evidence type="ECO:0000313" key="1">
    <source>
        <dbReference type="EMBL" id="KJF17593.1"/>
    </source>
</evidence>
<dbReference type="InterPro" id="IPR017601">
    <property type="entry name" value="DGQHR-contain_dom"/>
</dbReference>
<dbReference type="Proteomes" id="UP000032360">
    <property type="component" value="Unassembled WGS sequence"/>
</dbReference>
<dbReference type="NCBIfam" id="TIGR03187">
    <property type="entry name" value="DGQHR"/>
    <property type="match status" value="1"/>
</dbReference>
<comment type="caution">
    <text evidence="1">The sequence shown here is derived from an EMBL/GenBank/DDBJ whole genome shotgun (WGS) entry which is preliminary data.</text>
</comment>
<dbReference type="STRING" id="1280514.AXFE_14930"/>
<dbReference type="RefSeq" id="WP_052605232.1">
    <property type="nucleotide sequence ID" value="NZ_JXYS01000034.1"/>
</dbReference>
<evidence type="ECO:0000313" key="2">
    <source>
        <dbReference type="Proteomes" id="UP000032360"/>
    </source>
</evidence>